<evidence type="ECO:0000313" key="1">
    <source>
        <dbReference type="EMBL" id="GGC73501.1"/>
    </source>
</evidence>
<gene>
    <name evidence="1" type="ORF">GCM10011387_28860</name>
</gene>
<accession>A0A916UHX7</accession>
<keyword evidence="2" id="KW-1185">Reference proteome</keyword>
<dbReference type="Proteomes" id="UP000651668">
    <property type="component" value="Unassembled WGS sequence"/>
</dbReference>
<dbReference type="EMBL" id="BMIL01000010">
    <property type="protein sequence ID" value="GGC73501.1"/>
    <property type="molecule type" value="Genomic_DNA"/>
</dbReference>
<reference evidence="1" key="1">
    <citation type="journal article" date="2014" name="Int. J. Syst. Evol. Microbiol.">
        <title>Complete genome sequence of Corynebacterium casei LMG S-19264T (=DSM 44701T), isolated from a smear-ripened cheese.</title>
        <authorList>
            <consortium name="US DOE Joint Genome Institute (JGI-PGF)"/>
            <person name="Walter F."/>
            <person name="Albersmeier A."/>
            <person name="Kalinowski J."/>
            <person name="Ruckert C."/>
        </authorList>
    </citation>
    <scope>NUCLEOTIDE SEQUENCE</scope>
    <source>
        <strain evidence="1">CGMCC 1.15343</strain>
    </source>
</reference>
<evidence type="ECO:0000313" key="2">
    <source>
        <dbReference type="Proteomes" id="UP000651668"/>
    </source>
</evidence>
<organism evidence="1 2">
    <name type="scientific">Pedobacter quisquiliarum</name>
    <dbReference type="NCBI Taxonomy" id="1834438"/>
    <lineage>
        <taxon>Bacteria</taxon>
        <taxon>Pseudomonadati</taxon>
        <taxon>Bacteroidota</taxon>
        <taxon>Sphingobacteriia</taxon>
        <taxon>Sphingobacteriales</taxon>
        <taxon>Sphingobacteriaceae</taxon>
        <taxon>Pedobacter</taxon>
    </lineage>
</organism>
<dbReference type="AlphaFoldDB" id="A0A916UHX7"/>
<name>A0A916UHX7_9SPHI</name>
<reference evidence="1" key="2">
    <citation type="submission" date="2020-09" db="EMBL/GenBank/DDBJ databases">
        <authorList>
            <person name="Sun Q."/>
            <person name="Zhou Y."/>
        </authorList>
    </citation>
    <scope>NUCLEOTIDE SEQUENCE</scope>
    <source>
        <strain evidence="1">CGMCC 1.15343</strain>
    </source>
</reference>
<protein>
    <submittedName>
        <fullName evidence="1">Uncharacterized protein</fullName>
    </submittedName>
</protein>
<comment type="caution">
    <text evidence="1">The sequence shown here is derived from an EMBL/GenBank/DDBJ whole genome shotgun (WGS) entry which is preliminary data.</text>
</comment>
<sequence length="261" mass="29183">MKALYLKSLVAAALAVTLSSCEKKAENIENLSQLKTQLSGIVYPIEGVDQSTNILPKRKLPRAVLTKGYGEYQKIKVKVIDTVCDEYILATKKVDFSGLKEGKYVTSFGTNEFKILTDPDFIRRGVVKLSNGPKGWWTHWNYSPYTESEYPVVLFAKDRNGNTVDAIDLSFLQSLKMFGFEIAPNTTGRDVKIIVEFKESSTYRSPTMFEVEQTISSPSGARLIAVKSDRSFEMASVKIVYDRDVKSTGLAITNIRYGIAN</sequence>
<proteinExistence type="predicted"/>
<dbReference type="RefSeq" id="WP_188627635.1">
    <property type="nucleotide sequence ID" value="NZ_BMIL01000010.1"/>
</dbReference>
<dbReference type="PROSITE" id="PS51257">
    <property type="entry name" value="PROKAR_LIPOPROTEIN"/>
    <property type="match status" value="1"/>
</dbReference>